<comment type="caution">
    <text evidence="2">The sequence shown here is derived from an EMBL/GenBank/DDBJ whole genome shotgun (WGS) entry which is preliminary data.</text>
</comment>
<protein>
    <submittedName>
        <fullName evidence="2">Uncharacterized protein</fullName>
    </submittedName>
</protein>
<organism evidence="2 3">
    <name type="scientific">Pseudonocardia halophobica</name>
    <dbReference type="NCBI Taxonomy" id="29401"/>
    <lineage>
        <taxon>Bacteria</taxon>
        <taxon>Bacillati</taxon>
        <taxon>Actinomycetota</taxon>
        <taxon>Actinomycetes</taxon>
        <taxon>Pseudonocardiales</taxon>
        <taxon>Pseudonocardiaceae</taxon>
        <taxon>Pseudonocardia</taxon>
    </lineage>
</organism>
<proteinExistence type="predicted"/>
<reference evidence="2" key="2">
    <citation type="submission" date="2023-01" db="EMBL/GenBank/DDBJ databases">
        <authorList>
            <person name="Sun Q."/>
            <person name="Evtushenko L."/>
        </authorList>
    </citation>
    <scope>NUCLEOTIDE SEQUENCE</scope>
    <source>
        <strain evidence="2">VKM Ac-1069</strain>
    </source>
</reference>
<gene>
    <name evidence="2" type="ORF">GCM10017577_10990</name>
</gene>
<feature type="region of interest" description="Disordered" evidence="1">
    <location>
        <begin position="1"/>
        <end position="57"/>
    </location>
</feature>
<evidence type="ECO:0000313" key="3">
    <source>
        <dbReference type="Proteomes" id="UP001143463"/>
    </source>
</evidence>
<dbReference type="EMBL" id="BSFQ01000003">
    <property type="protein sequence ID" value="GLL09959.1"/>
    <property type="molecule type" value="Genomic_DNA"/>
</dbReference>
<keyword evidence="3" id="KW-1185">Reference proteome</keyword>
<evidence type="ECO:0000313" key="2">
    <source>
        <dbReference type="EMBL" id="GLL09959.1"/>
    </source>
</evidence>
<dbReference type="Proteomes" id="UP001143463">
    <property type="component" value="Unassembled WGS sequence"/>
</dbReference>
<dbReference type="AlphaFoldDB" id="A0A9W6NUM3"/>
<feature type="compositionally biased region" description="Polar residues" evidence="1">
    <location>
        <begin position="35"/>
        <end position="50"/>
    </location>
</feature>
<name>A0A9W6NUM3_9PSEU</name>
<evidence type="ECO:0000256" key="1">
    <source>
        <dbReference type="SAM" id="MobiDB-lite"/>
    </source>
</evidence>
<reference evidence="2" key="1">
    <citation type="journal article" date="2014" name="Int. J. Syst. Evol. Microbiol.">
        <title>Complete genome sequence of Corynebacterium casei LMG S-19264T (=DSM 44701T), isolated from a smear-ripened cheese.</title>
        <authorList>
            <consortium name="US DOE Joint Genome Institute (JGI-PGF)"/>
            <person name="Walter F."/>
            <person name="Albersmeier A."/>
            <person name="Kalinowski J."/>
            <person name="Ruckert C."/>
        </authorList>
    </citation>
    <scope>NUCLEOTIDE SEQUENCE</scope>
    <source>
        <strain evidence="2">VKM Ac-1069</strain>
    </source>
</reference>
<accession>A0A9W6NUM3</accession>
<sequence>MIRQTLPGGARPLGVGPATAEWRGGVSVPGGNIEPPTSQGTPVTGTTEQQEAGDKTT</sequence>